<keyword evidence="3" id="KW-0694">RNA-binding</keyword>
<evidence type="ECO:0000256" key="3">
    <source>
        <dbReference type="PROSITE-ProRule" id="PRU00176"/>
    </source>
</evidence>
<comment type="caution">
    <text evidence="6">The sequence shown here is derived from an EMBL/GenBank/DDBJ whole genome shotgun (WGS) entry which is preliminary data.</text>
</comment>
<evidence type="ECO:0000313" key="6">
    <source>
        <dbReference type="EMBL" id="KAF3329749.1"/>
    </source>
</evidence>
<dbReference type="PROSITE" id="PS50102">
    <property type="entry name" value="RRM"/>
    <property type="match status" value="2"/>
</dbReference>
<keyword evidence="2" id="KW-0539">Nucleus</keyword>
<evidence type="ECO:0000256" key="4">
    <source>
        <dbReference type="SAM" id="MobiDB-lite"/>
    </source>
</evidence>
<dbReference type="InterPro" id="IPR035979">
    <property type="entry name" value="RBD_domain_sf"/>
</dbReference>
<dbReference type="InterPro" id="IPR012677">
    <property type="entry name" value="Nucleotide-bd_a/b_plait_sf"/>
</dbReference>
<sequence>MANKSWERDGASAGKIFIGGLARDTTDSALLKHFRKYGEIIDHIIMINKFTGEPRGFGFVTFSDPSIVEIVMDDTHIINGKQVEIKRTIPKRSPGQHHNYNAKTKKIFVGGIPPSLTEDELGSFFAKYGEVVDQEIIRDHETNRSRGFGFVVFETEEAVEALLSRGSIIELDGIKVEVKKAEPKKSSFSSNSQSGVRTFGEEYGSFEASYGAGFGNSSAYGSAQYSNSGNRFGGYNGYNAFDGLLSAYSGYGFYGGGYGSILGGYGQVDTGFGGGYDFSLGGSYDFSQGGGLGAGGVNGTRGGYGSSSGSSGSQGRYHPYRR</sequence>
<dbReference type="GO" id="GO:0000785">
    <property type="term" value="C:chromatin"/>
    <property type="evidence" value="ECO:0007669"/>
    <property type="project" value="TreeGrafter"/>
</dbReference>
<accession>A0A833R530</accession>
<dbReference type="SMART" id="SM00360">
    <property type="entry name" value="RRM"/>
    <property type="match status" value="2"/>
</dbReference>
<evidence type="ECO:0000256" key="1">
    <source>
        <dbReference type="ARBA" id="ARBA00004123"/>
    </source>
</evidence>
<dbReference type="InterPro" id="IPR000504">
    <property type="entry name" value="RRM_dom"/>
</dbReference>
<protein>
    <submittedName>
        <fullName evidence="6">Heterogeneous nuclear ribonucleoprotein 1</fullName>
    </submittedName>
</protein>
<dbReference type="Pfam" id="PF00076">
    <property type="entry name" value="RRM_1"/>
    <property type="match status" value="2"/>
</dbReference>
<keyword evidence="7" id="KW-1185">Reference proteome</keyword>
<gene>
    <name evidence="6" type="ORF">FCM35_KLT05080</name>
</gene>
<comment type="subcellular location">
    <subcellularLocation>
        <location evidence="1">Nucleus</location>
    </subcellularLocation>
</comment>
<evidence type="ECO:0000256" key="2">
    <source>
        <dbReference type="ARBA" id="ARBA00023242"/>
    </source>
</evidence>
<dbReference type="EMBL" id="SWLB01000014">
    <property type="protein sequence ID" value="KAF3329749.1"/>
    <property type="molecule type" value="Genomic_DNA"/>
</dbReference>
<dbReference type="OrthoDB" id="1875751at2759"/>
<keyword evidence="6" id="KW-0687">Ribonucleoprotein</keyword>
<evidence type="ECO:0000313" key="7">
    <source>
        <dbReference type="Proteomes" id="UP000623129"/>
    </source>
</evidence>
<dbReference type="GO" id="GO:0003723">
    <property type="term" value="F:RNA binding"/>
    <property type="evidence" value="ECO:0007669"/>
    <property type="project" value="UniProtKB-UniRule"/>
</dbReference>
<evidence type="ECO:0000259" key="5">
    <source>
        <dbReference type="PROSITE" id="PS50102"/>
    </source>
</evidence>
<dbReference type="SUPFAM" id="SSF54928">
    <property type="entry name" value="RNA-binding domain, RBD"/>
    <property type="match status" value="2"/>
</dbReference>
<dbReference type="Gene3D" id="3.30.70.330">
    <property type="match status" value="2"/>
</dbReference>
<feature type="region of interest" description="Disordered" evidence="4">
    <location>
        <begin position="302"/>
        <end position="322"/>
    </location>
</feature>
<feature type="domain" description="RRM" evidence="5">
    <location>
        <begin position="105"/>
        <end position="183"/>
    </location>
</feature>
<dbReference type="PANTHER" id="PTHR48033:SF10">
    <property type="entry name" value="RNA-BINDING PROTEIN SQUID"/>
    <property type="match status" value="1"/>
</dbReference>
<feature type="domain" description="RRM" evidence="5">
    <location>
        <begin position="14"/>
        <end position="90"/>
    </location>
</feature>
<dbReference type="GO" id="GO:1990904">
    <property type="term" value="C:ribonucleoprotein complex"/>
    <property type="evidence" value="ECO:0007669"/>
    <property type="project" value="UniProtKB-KW"/>
</dbReference>
<organism evidence="6 7">
    <name type="scientific">Carex littledalei</name>
    <dbReference type="NCBI Taxonomy" id="544730"/>
    <lineage>
        <taxon>Eukaryota</taxon>
        <taxon>Viridiplantae</taxon>
        <taxon>Streptophyta</taxon>
        <taxon>Embryophyta</taxon>
        <taxon>Tracheophyta</taxon>
        <taxon>Spermatophyta</taxon>
        <taxon>Magnoliopsida</taxon>
        <taxon>Liliopsida</taxon>
        <taxon>Poales</taxon>
        <taxon>Cyperaceae</taxon>
        <taxon>Cyperoideae</taxon>
        <taxon>Cariceae</taxon>
        <taxon>Carex</taxon>
        <taxon>Carex subgen. Euthyceras</taxon>
    </lineage>
</organism>
<dbReference type="PANTHER" id="PTHR48033">
    <property type="entry name" value="RNA-BINDING (RRM/RBD/RNP MOTIFS) FAMILY PROTEIN"/>
    <property type="match status" value="1"/>
</dbReference>
<reference evidence="6" key="1">
    <citation type="submission" date="2020-01" db="EMBL/GenBank/DDBJ databases">
        <title>Genome sequence of Kobresia littledalei, the first chromosome-level genome in the family Cyperaceae.</title>
        <authorList>
            <person name="Qu G."/>
        </authorList>
    </citation>
    <scope>NUCLEOTIDE SEQUENCE</scope>
    <source>
        <strain evidence="6">C.B.Clarke</strain>
        <tissue evidence="6">Leaf</tissue>
    </source>
</reference>
<dbReference type="GO" id="GO:0005654">
    <property type="term" value="C:nucleoplasm"/>
    <property type="evidence" value="ECO:0007669"/>
    <property type="project" value="TreeGrafter"/>
</dbReference>
<name>A0A833R530_9POAL</name>
<dbReference type="Proteomes" id="UP000623129">
    <property type="component" value="Unassembled WGS sequence"/>
</dbReference>
<dbReference type="GO" id="GO:0010468">
    <property type="term" value="P:regulation of gene expression"/>
    <property type="evidence" value="ECO:0007669"/>
    <property type="project" value="TreeGrafter"/>
</dbReference>
<proteinExistence type="predicted"/>
<dbReference type="AlphaFoldDB" id="A0A833R530"/>